<sequence>MRPRDPAQPNTEDGRKVTVASTPIQGILFDKDGTLVDYDKTWAPLNRQVAALAAQGDPDLAARLLEIGGYDVEADRVVGGSLLAASHTQEIAAAWIEAGAKHELAALTRAMDEIFAAGAQHAVPVTDVADLFRRLRSRGLALGVATSDGEAAARATLARLGVETDDLFVAGYDSGFGGKPKPGMVEGFCRAMGLPAGAVAVVGDNLHDLEMAHAAGCAAAIGVLSGTATADELAHRASAVIASIAELEALLDRWPVPA</sequence>
<gene>
    <name evidence="1" type="ORF">DRB17_15245</name>
</gene>
<dbReference type="SFLD" id="SFLDS00003">
    <property type="entry name" value="Haloacid_Dehalogenase"/>
    <property type="match status" value="1"/>
</dbReference>
<dbReference type="AlphaFoldDB" id="A0A369T6I8"/>
<comment type="caution">
    <text evidence="1">The sequence shown here is derived from an EMBL/GenBank/DDBJ whole genome shotgun (WGS) entry which is preliminary data.</text>
</comment>
<reference evidence="1 2" key="1">
    <citation type="submission" date="2018-07" db="EMBL/GenBank/DDBJ databases">
        <title>Venubactetium sediminum gen. nov., sp. nov., isolated from a marine solar saltern.</title>
        <authorList>
            <person name="Wang S."/>
        </authorList>
    </citation>
    <scope>NUCLEOTIDE SEQUENCE [LARGE SCALE GENOMIC DNA]</scope>
    <source>
        <strain evidence="1 2">WD2A32</strain>
    </source>
</reference>
<dbReference type="PANTHER" id="PTHR43434:SF22">
    <property type="entry name" value="PHOSPHOGLYCOLATE PHOSPHATASE"/>
    <property type="match status" value="1"/>
</dbReference>
<dbReference type="PANTHER" id="PTHR43434">
    <property type="entry name" value="PHOSPHOGLYCOLATE PHOSPHATASE"/>
    <property type="match status" value="1"/>
</dbReference>
<proteinExistence type="predicted"/>
<dbReference type="InterPro" id="IPR006439">
    <property type="entry name" value="HAD-SF_hydro_IA"/>
</dbReference>
<dbReference type="InterPro" id="IPR023214">
    <property type="entry name" value="HAD_sf"/>
</dbReference>
<dbReference type="EMBL" id="QPMH01000017">
    <property type="protein sequence ID" value="RDD60943.1"/>
    <property type="molecule type" value="Genomic_DNA"/>
</dbReference>
<dbReference type="GO" id="GO:0008967">
    <property type="term" value="F:phosphoglycolate phosphatase activity"/>
    <property type="evidence" value="ECO:0007669"/>
    <property type="project" value="TreeGrafter"/>
</dbReference>
<dbReference type="SUPFAM" id="SSF56784">
    <property type="entry name" value="HAD-like"/>
    <property type="match status" value="1"/>
</dbReference>
<evidence type="ECO:0000313" key="2">
    <source>
        <dbReference type="Proteomes" id="UP000253941"/>
    </source>
</evidence>
<dbReference type="Gene3D" id="1.10.150.240">
    <property type="entry name" value="Putative phosphatase, domain 2"/>
    <property type="match status" value="1"/>
</dbReference>
<protein>
    <submittedName>
        <fullName evidence="1">HAD family hydrolase</fullName>
    </submittedName>
</protein>
<dbReference type="SFLD" id="SFLDG01129">
    <property type="entry name" value="C1.5:_HAD__Beta-PGM__Phosphata"/>
    <property type="match status" value="1"/>
</dbReference>
<evidence type="ECO:0000313" key="1">
    <source>
        <dbReference type="EMBL" id="RDD60943.1"/>
    </source>
</evidence>
<keyword evidence="1" id="KW-0378">Hydrolase</keyword>
<keyword evidence="2" id="KW-1185">Reference proteome</keyword>
<dbReference type="InterPro" id="IPR036412">
    <property type="entry name" value="HAD-like_sf"/>
</dbReference>
<accession>A0A369T6I8</accession>
<dbReference type="Proteomes" id="UP000253941">
    <property type="component" value="Unassembled WGS sequence"/>
</dbReference>
<organism evidence="1 2">
    <name type="scientific">Ferruginivarius sediminum</name>
    <dbReference type="NCBI Taxonomy" id="2661937"/>
    <lineage>
        <taxon>Bacteria</taxon>
        <taxon>Pseudomonadati</taxon>
        <taxon>Pseudomonadota</taxon>
        <taxon>Alphaproteobacteria</taxon>
        <taxon>Rhodospirillales</taxon>
        <taxon>Rhodospirillaceae</taxon>
        <taxon>Ferruginivarius</taxon>
    </lineage>
</organism>
<name>A0A369T6I8_9PROT</name>
<dbReference type="InterPro" id="IPR023198">
    <property type="entry name" value="PGP-like_dom2"/>
</dbReference>
<dbReference type="Pfam" id="PF00702">
    <property type="entry name" value="Hydrolase"/>
    <property type="match status" value="1"/>
</dbReference>
<dbReference type="InterPro" id="IPR050155">
    <property type="entry name" value="HAD-like_hydrolase_sf"/>
</dbReference>
<dbReference type="NCBIfam" id="TIGR01549">
    <property type="entry name" value="HAD-SF-IA-v1"/>
    <property type="match status" value="1"/>
</dbReference>
<dbReference type="Gene3D" id="3.40.50.1000">
    <property type="entry name" value="HAD superfamily/HAD-like"/>
    <property type="match status" value="1"/>
</dbReference>
<dbReference type="GO" id="GO:0006281">
    <property type="term" value="P:DNA repair"/>
    <property type="evidence" value="ECO:0007669"/>
    <property type="project" value="TreeGrafter"/>
</dbReference>